<dbReference type="Pfam" id="PF00961">
    <property type="entry name" value="LAGLIDADG_1"/>
    <property type="match status" value="1"/>
</dbReference>
<geneLocation type="chloroplast" evidence="2"/>
<dbReference type="PANTHER" id="PTHR36181:SF2">
    <property type="entry name" value="INTRON-ENCODED ENDONUCLEASE AI3-RELATED"/>
    <property type="match status" value="1"/>
</dbReference>
<reference evidence="2" key="2">
    <citation type="journal article" date="2019" name="Mol. Phylogenet. Evol.">
        <title>Reassessment of the classification of bryopsidales (chlorophyta) based on chloroplast phylogenomic analyses.</title>
        <authorList>
            <person name="Cremen M.C."/>
            <person name="Leliaert F."/>
            <person name="West J."/>
            <person name="Lam D.W."/>
            <person name="Shimada S."/>
            <person name="Lopez-Bautista J.M."/>
            <person name="Verbruggen H."/>
        </authorList>
    </citation>
    <scope>NUCLEOTIDE SEQUENCE</scope>
</reference>
<reference evidence="2" key="1">
    <citation type="submission" date="2018-07" db="EMBL/GenBank/DDBJ databases">
        <authorList>
            <person name="Quirk P.G."/>
            <person name="Krulwich T.A."/>
        </authorList>
    </citation>
    <scope>NUCLEOTIDE SEQUENCE</scope>
</reference>
<name>A0A386AXQ0_9CHLO</name>
<feature type="domain" description="Homing endonuclease LAGLIDADG" evidence="1">
    <location>
        <begin position="8"/>
        <end position="112"/>
    </location>
</feature>
<dbReference type="AlphaFoldDB" id="A0A386AXQ0"/>
<keyword evidence="2" id="KW-0934">Plastid</keyword>
<dbReference type="InterPro" id="IPR051289">
    <property type="entry name" value="LAGLIDADG_Endonuclease"/>
</dbReference>
<proteinExistence type="predicted"/>
<dbReference type="EMBL" id="MH591089">
    <property type="protein sequence ID" value="AYC64128.1"/>
    <property type="molecule type" value="Genomic_DNA"/>
</dbReference>
<dbReference type="PANTHER" id="PTHR36181">
    <property type="entry name" value="INTRON-ENCODED ENDONUCLEASE AI3-RELATED"/>
    <property type="match status" value="1"/>
</dbReference>
<keyword evidence="2" id="KW-0150">Chloroplast</keyword>
<protein>
    <recommendedName>
        <fullName evidence="1">Homing endonuclease LAGLIDADG domain-containing protein</fullName>
    </recommendedName>
</protein>
<dbReference type="InterPro" id="IPR004860">
    <property type="entry name" value="LAGLIDADG_dom"/>
</dbReference>
<dbReference type="GO" id="GO:0004519">
    <property type="term" value="F:endonuclease activity"/>
    <property type="evidence" value="ECO:0007669"/>
    <property type="project" value="InterPro"/>
</dbReference>
<evidence type="ECO:0000259" key="1">
    <source>
        <dbReference type="Pfam" id="PF00961"/>
    </source>
</evidence>
<sequence length="143" mass="16904">MQLQAQWIVGFVDGEGCFHIGINKIGINKNQKVALGYQVLPEFTVVQHERDINVLYALKNFFQCGVVRRNHGDRRCYRVRSINHLHDSILPFFEKHKLKTQKNINFLKFRRVILLMKKGEHLTQQGFERIQKIQSQMNKKKSI</sequence>
<evidence type="ECO:0000313" key="2">
    <source>
        <dbReference type="EMBL" id="AYC64128.1"/>
    </source>
</evidence>
<organism evidence="2">
    <name type="scientific">Johnson-sea-linkia profunda</name>
    <dbReference type="NCBI Taxonomy" id="575876"/>
    <lineage>
        <taxon>Eukaryota</taxon>
        <taxon>Viridiplantae</taxon>
        <taxon>Chlorophyta</taxon>
        <taxon>core chlorophytes</taxon>
        <taxon>Ulvophyceae</taxon>
        <taxon>TCBD clade</taxon>
        <taxon>Bryopsidales</taxon>
        <taxon>Halimedineae</taxon>
        <taxon>Halimedaceae</taxon>
        <taxon>Rhipileae</taxon>
        <taxon>Johnson-sea-linkia</taxon>
    </lineage>
</organism>
<dbReference type="InterPro" id="IPR027434">
    <property type="entry name" value="Homing_endonucl"/>
</dbReference>
<dbReference type="GO" id="GO:0005739">
    <property type="term" value="C:mitochondrion"/>
    <property type="evidence" value="ECO:0007669"/>
    <property type="project" value="UniProtKB-ARBA"/>
</dbReference>
<dbReference type="Gene3D" id="3.10.28.10">
    <property type="entry name" value="Homing endonucleases"/>
    <property type="match status" value="1"/>
</dbReference>
<gene>
    <name evidence="2" type="primary">orf143</name>
</gene>
<accession>A0A386AXQ0</accession>
<dbReference type="SUPFAM" id="SSF55608">
    <property type="entry name" value="Homing endonucleases"/>
    <property type="match status" value="1"/>
</dbReference>